<name>A0A7J6N241_PERCH</name>
<organism evidence="2 3">
    <name type="scientific">Perkinsus chesapeaki</name>
    <name type="common">Clam parasite</name>
    <name type="synonym">Perkinsus andrewsi</name>
    <dbReference type="NCBI Taxonomy" id="330153"/>
    <lineage>
        <taxon>Eukaryota</taxon>
        <taxon>Sar</taxon>
        <taxon>Alveolata</taxon>
        <taxon>Perkinsozoa</taxon>
        <taxon>Perkinsea</taxon>
        <taxon>Perkinsida</taxon>
        <taxon>Perkinsidae</taxon>
        <taxon>Perkinsus</taxon>
    </lineage>
</organism>
<feature type="region of interest" description="Disordered" evidence="1">
    <location>
        <begin position="268"/>
        <end position="293"/>
    </location>
</feature>
<keyword evidence="3" id="KW-1185">Reference proteome</keyword>
<evidence type="ECO:0000256" key="1">
    <source>
        <dbReference type="SAM" id="MobiDB-lite"/>
    </source>
</evidence>
<comment type="caution">
    <text evidence="2">The sequence shown here is derived from an EMBL/GenBank/DDBJ whole genome shotgun (WGS) entry which is preliminary data.</text>
</comment>
<dbReference type="OrthoDB" id="10528930at2759"/>
<sequence>VCPCIFISLSSVQRMKRPSHEEDLAPTTKAGNEVCVLGPWCLTLQPDTPVYWLKCPELKHYLIKFRVHATDEVQKGINTGILIHSSKESQGVQGLSVWVEGKASSGQVYRLGGRDLVCKPLTTAVYPSSSKGIDEQWEILVQGNQGVAFLNNRKVRHVRPPFPPMQEEESLVHVASIGSGAVGFFNTSGDPSCDVDFSSLTITCIERGTRPLLPIKLYSQEESRQRVMSDIIDGAMQSNEEDKGRRARLTKLPRALYACQVKESRVFVPGMQKASSSHQRPQSRGRSPKSMNK</sequence>
<proteinExistence type="predicted"/>
<accession>A0A7J6N241</accession>
<feature type="compositionally biased region" description="Basic residues" evidence="1">
    <location>
        <begin position="281"/>
        <end position="293"/>
    </location>
</feature>
<feature type="non-terminal residue" evidence="2">
    <location>
        <position position="293"/>
    </location>
</feature>
<protein>
    <submittedName>
        <fullName evidence="2">Uncharacterized protein</fullName>
    </submittedName>
</protein>
<evidence type="ECO:0000313" key="2">
    <source>
        <dbReference type="EMBL" id="KAF4677667.1"/>
    </source>
</evidence>
<gene>
    <name evidence="2" type="ORF">FOL47_000128</name>
</gene>
<dbReference type="EMBL" id="JAAPAO010000010">
    <property type="protein sequence ID" value="KAF4677667.1"/>
    <property type="molecule type" value="Genomic_DNA"/>
</dbReference>
<evidence type="ECO:0000313" key="3">
    <source>
        <dbReference type="Proteomes" id="UP000591131"/>
    </source>
</evidence>
<dbReference type="Proteomes" id="UP000591131">
    <property type="component" value="Unassembled WGS sequence"/>
</dbReference>
<reference evidence="2 3" key="1">
    <citation type="submission" date="2020-04" db="EMBL/GenBank/DDBJ databases">
        <title>Perkinsus chesapeaki whole genome sequence.</title>
        <authorList>
            <person name="Bogema D.R."/>
        </authorList>
    </citation>
    <scope>NUCLEOTIDE SEQUENCE [LARGE SCALE GENOMIC DNA]</scope>
    <source>
        <strain evidence="2">ATCC PRA-425</strain>
    </source>
</reference>
<dbReference type="AlphaFoldDB" id="A0A7J6N241"/>